<keyword evidence="3" id="KW-0472">Membrane</keyword>
<dbReference type="GO" id="GO:0016788">
    <property type="term" value="F:hydrolase activity, acting on ester bonds"/>
    <property type="evidence" value="ECO:0007669"/>
    <property type="project" value="InterPro"/>
</dbReference>
<evidence type="ECO:0000256" key="1">
    <source>
        <dbReference type="ARBA" id="ARBA00008668"/>
    </source>
</evidence>
<dbReference type="PANTHER" id="PTHR22835">
    <property type="entry name" value="ZINC FINGER FYVE DOMAIN CONTAINING PROTEIN"/>
    <property type="match status" value="1"/>
</dbReference>
<dbReference type="OMA" id="IRGMIGQ"/>
<reference evidence="4" key="2">
    <citation type="submission" date="2019-01" db="UniProtKB">
        <authorList>
            <consortium name="EnsemblPlants"/>
        </authorList>
    </citation>
    <scope>IDENTIFICATION</scope>
    <source>
        <strain evidence="4">cv. Heinz 1706</strain>
    </source>
</reference>
<organism evidence="4">
    <name type="scientific">Solanum lycopersicum</name>
    <name type="common">Tomato</name>
    <name type="synonym">Lycopersicon esculentum</name>
    <dbReference type="NCBI Taxonomy" id="4081"/>
    <lineage>
        <taxon>Eukaryota</taxon>
        <taxon>Viridiplantae</taxon>
        <taxon>Streptophyta</taxon>
        <taxon>Embryophyta</taxon>
        <taxon>Tracheophyta</taxon>
        <taxon>Spermatophyta</taxon>
        <taxon>Magnoliopsida</taxon>
        <taxon>eudicotyledons</taxon>
        <taxon>Gunneridae</taxon>
        <taxon>Pentapetalae</taxon>
        <taxon>asterids</taxon>
        <taxon>lamiids</taxon>
        <taxon>Solanales</taxon>
        <taxon>Solanaceae</taxon>
        <taxon>Solanoideae</taxon>
        <taxon>Solaneae</taxon>
        <taxon>Solanum</taxon>
        <taxon>Solanum subgen. Lycopersicon</taxon>
    </lineage>
</organism>
<evidence type="ECO:0000256" key="3">
    <source>
        <dbReference type="SAM" id="Phobius"/>
    </source>
</evidence>
<dbReference type="InterPro" id="IPR001087">
    <property type="entry name" value="GDSL"/>
</dbReference>
<keyword evidence="5" id="KW-1185">Reference proteome</keyword>
<dbReference type="InterPro" id="IPR036514">
    <property type="entry name" value="SGNH_hydro_sf"/>
</dbReference>
<dbReference type="Gramene" id="Solyc01g005610.3.1">
    <property type="protein sequence ID" value="Solyc01g005610.3.1"/>
    <property type="gene ID" value="Solyc01g005610.3"/>
</dbReference>
<protein>
    <submittedName>
        <fullName evidence="4">Uncharacterized protein</fullName>
    </submittedName>
</protein>
<sequence>MDLKEKIFYFISFIISIFLGLFFPLSVDSQCNKNLVIINFGDSNSDTGGYVIVRGMIGQLPKIHTFNHDLSGRIVGNGYLTPFMESIGKNFTNGVNFAIAGSKTLPKLIFFNLHIQFAQFNRFRSLSLELFNKGDGNLLGDEDLRNALYTIDIGQNDLDGIFSKVTNEKAILKIPDIISEIENVIKGIYEQGGNNFWVHNTGPLGCLPKSLATYKKNESDYDENGCLISFNEGAKIFNNKLQVLCEKLRDEMKNITIVYVDIYSIKYDLIANSSNYGFVNPLMGCCGYGGPPYNFESNNKCGQGNYTICEDRFKYISWDGIHYTEAANGFVASKILSTHYSTPPLKLHSFCNIAP</sequence>
<name>A0A3Q7E8J0_SOLLC</name>
<dbReference type="Pfam" id="PF00657">
    <property type="entry name" value="Lipase_GDSL"/>
    <property type="match status" value="1"/>
</dbReference>
<reference evidence="4" key="1">
    <citation type="journal article" date="2012" name="Nature">
        <title>The tomato genome sequence provides insights into fleshy fruit evolution.</title>
        <authorList>
            <consortium name="Tomato Genome Consortium"/>
        </authorList>
    </citation>
    <scope>NUCLEOTIDE SEQUENCE [LARGE SCALE GENOMIC DNA]</scope>
    <source>
        <strain evidence="4">cv. Heinz 1706</strain>
    </source>
</reference>
<dbReference type="PaxDb" id="4081-Solyc01g005610.2.1"/>
<evidence type="ECO:0000256" key="2">
    <source>
        <dbReference type="ARBA" id="ARBA00023180"/>
    </source>
</evidence>
<dbReference type="PANTHER" id="PTHR22835:SF542">
    <property type="match status" value="1"/>
</dbReference>
<keyword evidence="2" id="KW-0325">Glycoprotein</keyword>
<keyword evidence="3" id="KW-1133">Transmembrane helix</keyword>
<keyword evidence="3" id="KW-0812">Transmembrane</keyword>
<evidence type="ECO:0000313" key="4">
    <source>
        <dbReference type="EnsemblPlants" id="Solyc01g005610.3.1"/>
    </source>
</evidence>
<dbReference type="EnsemblPlants" id="Solyc01g005610.3.1">
    <property type="protein sequence ID" value="Solyc01g005610.3.1"/>
    <property type="gene ID" value="Solyc01g005610.3"/>
</dbReference>
<comment type="similarity">
    <text evidence="1">Belongs to the 'GDSL' lipolytic enzyme family.</text>
</comment>
<evidence type="ECO:0000313" key="5">
    <source>
        <dbReference type="Proteomes" id="UP000004994"/>
    </source>
</evidence>
<accession>A0A3Q7E8J0</accession>
<feature type="transmembrane region" description="Helical" evidence="3">
    <location>
        <begin position="7"/>
        <end position="27"/>
    </location>
</feature>
<dbReference type="SUPFAM" id="SSF52266">
    <property type="entry name" value="SGNH hydrolase"/>
    <property type="match status" value="1"/>
</dbReference>
<dbReference type="Gene3D" id="3.40.50.1110">
    <property type="entry name" value="SGNH hydrolase"/>
    <property type="match status" value="1"/>
</dbReference>
<dbReference type="Proteomes" id="UP000004994">
    <property type="component" value="Chromosome 1"/>
</dbReference>
<proteinExistence type="inferred from homology"/>
<dbReference type="AlphaFoldDB" id="A0A3Q7E8J0"/>
<dbReference type="InParanoid" id="A0A3Q7E8J0"/>